<name>A0A450ZAN7_9GAMM</name>
<accession>A0A450ZAN7</accession>
<dbReference type="EMBL" id="CAADFX010000254">
    <property type="protein sequence ID" value="VFK64269.1"/>
    <property type="molecule type" value="Genomic_DNA"/>
</dbReference>
<evidence type="ECO:0000313" key="3">
    <source>
        <dbReference type="EMBL" id="VFK64269.1"/>
    </source>
</evidence>
<evidence type="ECO:0000313" key="1">
    <source>
        <dbReference type="EMBL" id="VFK50728.1"/>
    </source>
</evidence>
<dbReference type="AlphaFoldDB" id="A0A450ZAN7"/>
<organism evidence="1">
    <name type="scientific">Candidatus Kentrum sp. TUN</name>
    <dbReference type="NCBI Taxonomy" id="2126343"/>
    <lineage>
        <taxon>Bacteria</taxon>
        <taxon>Pseudomonadati</taxon>
        <taxon>Pseudomonadota</taxon>
        <taxon>Gammaproteobacteria</taxon>
        <taxon>Candidatus Kentrum</taxon>
    </lineage>
</organism>
<proteinExistence type="predicted"/>
<evidence type="ECO:0000313" key="2">
    <source>
        <dbReference type="EMBL" id="VFK51919.1"/>
    </source>
</evidence>
<dbReference type="EMBL" id="CAADFV010000004">
    <property type="protein sequence ID" value="VFK50728.1"/>
    <property type="molecule type" value="Genomic_DNA"/>
</dbReference>
<gene>
    <name evidence="3" type="ORF">BECKTUN1418D_GA0071000_12543</name>
    <name evidence="1" type="ORF">BECKTUN1418E_GA0071001_10048</name>
    <name evidence="2" type="ORF">BECKTUN1418F_GA0071002_10048</name>
</gene>
<reference evidence="1" key="1">
    <citation type="submission" date="2019-02" db="EMBL/GenBank/DDBJ databases">
        <authorList>
            <person name="Gruber-Vodicka R. H."/>
            <person name="Seah K. B. B."/>
        </authorList>
    </citation>
    <scope>NUCLEOTIDE SEQUENCE</scope>
    <source>
        <strain evidence="3">BECK_BY1</strain>
        <strain evidence="1">BECK_BY2</strain>
        <strain evidence="2">BECK_BY3</strain>
    </source>
</reference>
<dbReference type="EMBL" id="CAADFY010000004">
    <property type="protein sequence ID" value="VFK51919.1"/>
    <property type="molecule type" value="Genomic_DNA"/>
</dbReference>
<sequence>MVGPKKLVEKEDDTGKMIYTYQVIPLTDSEDHRKVKMLRAHIIATAIARYAAFNIDGKVGEEFQFSLKKYGKESYDAEHSLDAIAEIEYRIRKRSGHFSNLTAPDYSMFDPVPTVRKGIERYGRLYRVSLYLDALQKAGIPTARRARSIIGSIMGMVSTGDVSRLRSTLKEVTSSALKLLLVQDFAKYYKVDANDYLQCAMDRVSNQGNRKTKDERVCGNDFKEDWKKWDVLLKNACGRLKKIADTEKTGKNVACAREN</sequence>
<protein>
    <submittedName>
        <fullName evidence="1">Uncharacterized protein</fullName>
    </submittedName>
</protein>